<dbReference type="SMART" id="SM00700">
    <property type="entry name" value="JHBP"/>
    <property type="match status" value="1"/>
</dbReference>
<dbReference type="Gene3D" id="3.15.10.30">
    <property type="entry name" value="Haemolymph juvenile hormone binding protein"/>
    <property type="match status" value="1"/>
</dbReference>
<dbReference type="InterPro" id="IPR010562">
    <property type="entry name" value="Haemolymph_juvenile_hormone-bd"/>
</dbReference>
<dbReference type="PANTHER" id="PTHR11008:SF39">
    <property type="entry name" value="CIRCADIAN CLOCK-CONTROLLED PROTEIN-LIKE PROTEIN"/>
    <property type="match status" value="1"/>
</dbReference>
<evidence type="ECO:0000313" key="6">
    <source>
        <dbReference type="Proteomes" id="UP001431783"/>
    </source>
</evidence>
<comment type="caution">
    <text evidence="5">The sequence shown here is derived from an EMBL/GenBank/DDBJ whole genome shotgun (WGS) entry which is preliminary data.</text>
</comment>
<dbReference type="Pfam" id="PF06585">
    <property type="entry name" value="JHBP"/>
    <property type="match status" value="1"/>
</dbReference>
<dbReference type="GO" id="GO:0007623">
    <property type="term" value="P:circadian rhythm"/>
    <property type="evidence" value="ECO:0007669"/>
    <property type="project" value="UniProtKB-ARBA"/>
</dbReference>
<dbReference type="InterPro" id="IPR038606">
    <property type="entry name" value="To_sf"/>
</dbReference>
<evidence type="ECO:0000256" key="4">
    <source>
        <dbReference type="SAM" id="SignalP"/>
    </source>
</evidence>
<evidence type="ECO:0000313" key="5">
    <source>
        <dbReference type="EMBL" id="KAK9888490.1"/>
    </source>
</evidence>
<proteinExistence type="inferred from homology"/>
<gene>
    <name evidence="5" type="ORF">WA026_000741</name>
</gene>
<keyword evidence="2" id="KW-0090">Biological rhythms</keyword>
<evidence type="ECO:0000256" key="3">
    <source>
        <dbReference type="ARBA" id="ARBA00060902"/>
    </source>
</evidence>
<evidence type="ECO:0000256" key="2">
    <source>
        <dbReference type="ARBA" id="ARBA00023108"/>
    </source>
</evidence>
<accession>A0AAW1V1D7</accession>
<dbReference type="FunFam" id="3.15.10.30:FF:000001">
    <property type="entry name" value="Takeout-like protein 1"/>
    <property type="match status" value="1"/>
</dbReference>
<dbReference type="EMBL" id="JARQZJ010000121">
    <property type="protein sequence ID" value="KAK9888490.1"/>
    <property type="molecule type" value="Genomic_DNA"/>
</dbReference>
<feature type="chain" id="PRO_5043329473" evidence="4">
    <location>
        <begin position="19"/>
        <end position="237"/>
    </location>
</feature>
<reference evidence="5 6" key="1">
    <citation type="submission" date="2023-03" db="EMBL/GenBank/DDBJ databases">
        <title>Genome insight into feeding habits of ladybird beetles.</title>
        <authorList>
            <person name="Li H.-S."/>
            <person name="Huang Y.-H."/>
            <person name="Pang H."/>
        </authorList>
    </citation>
    <scope>NUCLEOTIDE SEQUENCE [LARGE SCALE GENOMIC DNA]</scope>
    <source>
        <strain evidence="5">SYSU_2023b</strain>
        <tissue evidence="5">Whole body</tissue>
    </source>
</reference>
<protein>
    <submittedName>
        <fullName evidence="5">Uncharacterized protein</fullName>
    </submittedName>
</protein>
<name>A0AAW1V1D7_9CUCU</name>
<dbReference type="GO" id="GO:0005615">
    <property type="term" value="C:extracellular space"/>
    <property type="evidence" value="ECO:0007669"/>
    <property type="project" value="TreeGrafter"/>
</dbReference>
<evidence type="ECO:0000256" key="1">
    <source>
        <dbReference type="ARBA" id="ARBA00022729"/>
    </source>
</evidence>
<dbReference type="PANTHER" id="PTHR11008">
    <property type="entry name" value="PROTEIN TAKEOUT-LIKE PROTEIN"/>
    <property type="match status" value="1"/>
</dbReference>
<organism evidence="5 6">
    <name type="scientific">Henosepilachna vigintioctopunctata</name>
    <dbReference type="NCBI Taxonomy" id="420089"/>
    <lineage>
        <taxon>Eukaryota</taxon>
        <taxon>Metazoa</taxon>
        <taxon>Ecdysozoa</taxon>
        <taxon>Arthropoda</taxon>
        <taxon>Hexapoda</taxon>
        <taxon>Insecta</taxon>
        <taxon>Pterygota</taxon>
        <taxon>Neoptera</taxon>
        <taxon>Endopterygota</taxon>
        <taxon>Coleoptera</taxon>
        <taxon>Polyphaga</taxon>
        <taxon>Cucujiformia</taxon>
        <taxon>Coccinelloidea</taxon>
        <taxon>Coccinellidae</taxon>
        <taxon>Epilachninae</taxon>
        <taxon>Epilachnini</taxon>
        <taxon>Henosepilachna</taxon>
    </lineage>
</organism>
<comment type="similarity">
    <text evidence="3">Belongs to the TO family.</text>
</comment>
<dbReference type="Proteomes" id="UP001431783">
    <property type="component" value="Unassembled WGS sequence"/>
</dbReference>
<keyword evidence="6" id="KW-1185">Reference proteome</keyword>
<sequence>MVSKLILSVFSLCVLVNSGNIPDYIKVCKRSDPQLTQCVMDSIEHLRPQLKKGIPEINVPGLEPLFIKEVTIVRGQNNNFRAALKDVNVYGASNFKINKLKLNVPRLTFRVDITIPTLYMEGIYDIDAKILVVPIKADCGGQGILKGELITDDKGVRHLKFTTFTFAISIGDYSIQLDNLFNGDPTLSQAVNDVLHQNKKELIGAAIPFINRKAAEILLEMANGITYSVNYDEIFPE</sequence>
<keyword evidence="1 4" id="KW-0732">Signal</keyword>
<feature type="signal peptide" evidence="4">
    <location>
        <begin position="1"/>
        <end position="18"/>
    </location>
</feature>
<dbReference type="AlphaFoldDB" id="A0AAW1V1D7"/>